<proteinExistence type="predicted"/>
<evidence type="ECO:0000313" key="3">
    <source>
        <dbReference type="Proteomes" id="UP000198619"/>
    </source>
</evidence>
<dbReference type="RefSeq" id="WP_090038670.1">
    <property type="nucleotide sequence ID" value="NZ_FOKI01000003.1"/>
</dbReference>
<dbReference type="OrthoDB" id="2083128at2"/>
<dbReference type="Proteomes" id="UP000198619">
    <property type="component" value="Unassembled WGS sequence"/>
</dbReference>
<dbReference type="EMBL" id="FOKI01000003">
    <property type="protein sequence ID" value="SFA81265.1"/>
    <property type="molecule type" value="Genomic_DNA"/>
</dbReference>
<dbReference type="AlphaFoldDB" id="A0A1I0VXV6"/>
<name>A0A1I0VXV6_9CLOT</name>
<evidence type="ECO:0000259" key="1">
    <source>
        <dbReference type="Pfam" id="PF12728"/>
    </source>
</evidence>
<accession>A0A1I0VXV6</accession>
<dbReference type="STRING" id="84698.SAMN04488528_1003117"/>
<sequence length="77" mass="8810">MNEYLYTVDEISKILKINRNSAYDLISMGVLRAMKLGRLKVTRTSLLTFLKEYNGKDLSDLGHIKELNVKSNAALYN</sequence>
<dbReference type="Pfam" id="PF12728">
    <property type="entry name" value="HTH_17"/>
    <property type="match status" value="1"/>
</dbReference>
<feature type="domain" description="Helix-turn-helix" evidence="1">
    <location>
        <begin position="5"/>
        <end position="52"/>
    </location>
</feature>
<dbReference type="InterPro" id="IPR041657">
    <property type="entry name" value="HTH_17"/>
</dbReference>
<reference evidence="2 3" key="1">
    <citation type="submission" date="2016-10" db="EMBL/GenBank/DDBJ databases">
        <authorList>
            <person name="de Groot N.N."/>
        </authorList>
    </citation>
    <scope>NUCLEOTIDE SEQUENCE [LARGE SCALE GENOMIC DNA]</scope>
    <source>
        <strain evidence="2 3">DSM 12271</strain>
    </source>
</reference>
<evidence type="ECO:0000313" key="2">
    <source>
        <dbReference type="EMBL" id="SFA81265.1"/>
    </source>
</evidence>
<protein>
    <submittedName>
        <fullName evidence="2">DNA binding domain-containing protein, excisionase family</fullName>
    </submittedName>
</protein>
<keyword evidence="3" id="KW-1185">Reference proteome</keyword>
<gene>
    <name evidence="2" type="ORF">SAMN04488528_1003117</name>
</gene>
<organism evidence="2 3">
    <name type="scientific">Clostridium frigidicarnis</name>
    <dbReference type="NCBI Taxonomy" id="84698"/>
    <lineage>
        <taxon>Bacteria</taxon>
        <taxon>Bacillati</taxon>
        <taxon>Bacillota</taxon>
        <taxon>Clostridia</taxon>
        <taxon>Eubacteriales</taxon>
        <taxon>Clostridiaceae</taxon>
        <taxon>Clostridium</taxon>
    </lineage>
</organism>